<gene>
    <name evidence="1" type="ordered locus">Mboo_0465</name>
</gene>
<dbReference type="eggNOG" id="arCOG06069">
    <property type="taxonomic scope" value="Archaea"/>
</dbReference>
<dbReference type="AlphaFoldDB" id="A7I5H2"/>
<protein>
    <submittedName>
        <fullName evidence="1">C_GCAxxG_C_C family protein</fullName>
    </submittedName>
</protein>
<dbReference type="HOGENOM" id="CLU_091283_1_0_2"/>
<organism evidence="1 2">
    <name type="scientific">Methanoregula boonei (strain DSM 21154 / JCM 14090 / 6A8)</name>
    <dbReference type="NCBI Taxonomy" id="456442"/>
    <lineage>
        <taxon>Archaea</taxon>
        <taxon>Methanobacteriati</taxon>
        <taxon>Methanobacteriota</taxon>
        <taxon>Stenosarchaea group</taxon>
        <taxon>Methanomicrobia</taxon>
        <taxon>Methanomicrobiales</taxon>
        <taxon>Methanoregulaceae</taxon>
        <taxon>Methanoregula</taxon>
    </lineage>
</organism>
<dbReference type="RefSeq" id="WP_012106002.1">
    <property type="nucleotide sequence ID" value="NC_009712.1"/>
</dbReference>
<evidence type="ECO:0000313" key="2">
    <source>
        <dbReference type="Proteomes" id="UP000002408"/>
    </source>
</evidence>
<sequence precursor="true">MTLTRADDAAALFTAGYSCSQSVSAAFAEDFGIDRTTALRLSGSFGGGMAHTDNSCGAVTGALMVIGMKYGMTDAGNPAGKEKTYAVAQEFIAEFMRRDHAIRCTDLLGFNLSDPKQLAIARKNHIFRTKCTQYVRDAAEILEKVL</sequence>
<proteinExistence type="predicted"/>
<keyword evidence="2" id="KW-1185">Reference proteome</keyword>
<dbReference type="InterPro" id="IPR010181">
    <property type="entry name" value="CGCAxxGCC_motif"/>
</dbReference>
<dbReference type="PROSITE" id="PS51257">
    <property type="entry name" value="PROKAR_LIPOPROTEIN"/>
    <property type="match status" value="1"/>
</dbReference>
<name>A7I5H2_METB6</name>
<dbReference type="Proteomes" id="UP000002408">
    <property type="component" value="Chromosome"/>
</dbReference>
<dbReference type="NCBIfam" id="TIGR01909">
    <property type="entry name" value="C_GCAxxG_C_C"/>
    <property type="match status" value="1"/>
</dbReference>
<reference evidence="2" key="1">
    <citation type="journal article" date="2015" name="Microbiology">
        <title>Genome of Methanoregula boonei 6A8 reveals adaptations to oligotrophic peatland environments.</title>
        <authorList>
            <person name="Braeuer S."/>
            <person name="Cadillo-Quiroz H."/>
            <person name="Kyrpides N."/>
            <person name="Woyke T."/>
            <person name="Goodwin L."/>
            <person name="Detter C."/>
            <person name="Podell S."/>
            <person name="Yavitt J.B."/>
            <person name="Zinder S.H."/>
        </authorList>
    </citation>
    <scope>NUCLEOTIDE SEQUENCE [LARGE SCALE GENOMIC DNA]</scope>
    <source>
        <strain evidence="2">DSM 21154 / JCM 14090 / 6A8</strain>
    </source>
</reference>
<dbReference type="Pfam" id="PF09719">
    <property type="entry name" value="C_GCAxxG_C_C"/>
    <property type="match status" value="1"/>
</dbReference>
<accession>A7I5H2</accession>
<dbReference type="EMBL" id="CP000780">
    <property type="protein sequence ID" value="ABS54983.1"/>
    <property type="molecule type" value="Genomic_DNA"/>
</dbReference>
<dbReference type="KEGG" id="mbn:Mboo_0465"/>
<dbReference type="GeneID" id="5412157"/>
<evidence type="ECO:0000313" key="1">
    <source>
        <dbReference type="EMBL" id="ABS54983.1"/>
    </source>
</evidence>